<evidence type="ECO:0000313" key="2">
    <source>
        <dbReference type="Proteomes" id="UP000694555"/>
    </source>
</evidence>
<proteinExistence type="predicted"/>
<sequence>REHGLFLSLVSFSPDSLRAPFCDQSSRTMVQRRCSDIFQGCPFEPWHIDLFACWVWSVPHSPEGSDNPPEGSRDKGGRVLFAWNPECFTENANLKHAASLLTAVYINRTVFSCSLPLLIIAQNTPSKIHTHNNPL</sequence>
<reference evidence="1" key="1">
    <citation type="submission" date="2025-08" db="UniProtKB">
        <authorList>
            <consortium name="Ensembl"/>
        </authorList>
    </citation>
    <scope>IDENTIFICATION</scope>
</reference>
<name>A0A8B9ZCV4_9AVES</name>
<organism evidence="1 2">
    <name type="scientific">Buteo japonicus</name>
    <dbReference type="NCBI Taxonomy" id="224669"/>
    <lineage>
        <taxon>Eukaryota</taxon>
        <taxon>Metazoa</taxon>
        <taxon>Chordata</taxon>
        <taxon>Craniata</taxon>
        <taxon>Vertebrata</taxon>
        <taxon>Euteleostomi</taxon>
        <taxon>Archelosauria</taxon>
        <taxon>Archosauria</taxon>
        <taxon>Dinosauria</taxon>
        <taxon>Saurischia</taxon>
        <taxon>Theropoda</taxon>
        <taxon>Coelurosauria</taxon>
        <taxon>Aves</taxon>
        <taxon>Neognathae</taxon>
        <taxon>Neoaves</taxon>
        <taxon>Telluraves</taxon>
        <taxon>Accipitrimorphae</taxon>
        <taxon>Accipitriformes</taxon>
        <taxon>Accipitridae</taxon>
        <taxon>Accipitrinae</taxon>
        <taxon>Buteo</taxon>
    </lineage>
</organism>
<evidence type="ECO:0000313" key="1">
    <source>
        <dbReference type="Ensembl" id="ENSBJAP00000004218.1"/>
    </source>
</evidence>
<dbReference type="Proteomes" id="UP000694555">
    <property type="component" value="Unplaced"/>
</dbReference>
<dbReference type="Ensembl" id="ENSBJAT00000004327.1">
    <property type="protein sequence ID" value="ENSBJAP00000004218.1"/>
    <property type="gene ID" value="ENSBJAG00000003037.1"/>
</dbReference>
<keyword evidence="2" id="KW-1185">Reference proteome</keyword>
<accession>A0A8B9ZCV4</accession>
<reference evidence="1" key="2">
    <citation type="submission" date="2025-09" db="UniProtKB">
        <authorList>
            <consortium name="Ensembl"/>
        </authorList>
    </citation>
    <scope>IDENTIFICATION</scope>
</reference>
<dbReference type="AlphaFoldDB" id="A0A8B9ZCV4"/>
<protein>
    <submittedName>
        <fullName evidence="1">Uncharacterized protein</fullName>
    </submittedName>
</protein>